<dbReference type="AlphaFoldDB" id="V8CAT5"/>
<dbReference type="EMBL" id="AZJH01000043">
    <property type="protein sequence ID" value="ETD24449.1"/>
    <property type="molecule type" value="Genomic_DNA"/>
</dbReference>
<dbReference type="Proteomes" id="UP000018727">
    <property type="component" value="Unassembled WGS sequence"/>
</dbReference>
<evidence type="ECO:0000313" key="2">
    <source>
        <dbReference type="Proteomes" id="UP000018727"/>
    </source>
</evidence>
<name>V8CAT5_9BACT</name>
<sequence length="37" mass="4295">MINMRVHNGLVINVLQYLLLDIVKEPVLQCKTYPLGR</sequence>
<protein>
    <submittedName>
        <fullName evidence="1">Uncharacterized protein</fullName>
    </submittedName>
</protein>
<accession>V8CAT5</accession>
<comment type="caution">
    <text evidence="1">The sequence shown here is derived from an EMBL/GenBank/DDBJ whole genome shotgun (WGS) entry which is preliminary data.</text>
</comment>
<keyword evidence="2" id="KW-1185">Reference proteome</keyword>
<evidence type="ECO:0000313" key="1">
    <source>
        <dbReference type="EMBL" id="ETD24449.1"/>
    </source>
</evidence>
<dbReference type="HOGENOM" id="CLU_3347159_0_0_10"/>
<gene>
    <name evidence="1" type="ORF">HMPREF1173_02504</name>
</gene>
<organism evidence="1 2">
    <name type="scientific">Prevotella nigrescens CC14M</name>
    <dbReference type="NCBI Taxonomy" id="1073366"/>
    <lineage>
        <taxon>Bacteria</taxon>
        <taxon>Pseudomonadati</taxon>
        <taxon>Bacteroidota</taxon>
        <taxon>Bacteroidia</taxon>
        <taxon>Bacteroidales</taxon>
        <taxon>Prevotellaceae</taxon>
        <taxon>Prevotella</taxon>
    </lineage>
</organism>
<reference evidence="1 2" key="1">
    <citation type="submission" date="2013-10" db="EMBL/GenBank/DDBJ databases">
        <title>The Genome Sequence of Prevotella nigrescens CC14M.</title>
        <authorList>
            <consortium name="The Broad Institute Genomics Platform"/>
            <person name="Earl A."/>
            <person name="Allen-Vercoe E."/>
            <person name="Daigneault M."/>
            <person name="Young S.K."/>
            <person name="Zeng Q."/>
            <person name="Gargeya S."/>
            <person name="Fitzgerald M."/>
            <person name="Abouelleil A."/>
            <person name="Alvarado L."/>
            <person name="Chapman S.B."/>
            <person name="Gainer-Dewar J."/>
            <person name="Goldberg J."/>
            <person name="Griggs A."/>
            <person name="Gujja S."/>
            <person name="Hansen M."/>
            <person name="Howarth C."/>
            <person name="Imamovic A."/>
            <person name="Ireland A."/>
            <person name="Larimer J."/>
            <person name="McCowan C."/>
            <person name="Murphy C."/>
            <person name="Pearson M."/>
            <person name="Poon T.W."/>
            <person name="Priest M."/>
            <person name="Roberts A."/>
            <person name="Saif S."/>
            <person name="Shea T."/>
            <person name="Sykes S."/>
            <person name="Wortman J."/>
            <person name="Nusbaum C."/>
            <person name="Birren B."/>
        </authorList>
    </citation>
    <scope>NUCLEOTIDE SEQUENCE [LARGE SCALE GENOMIC DNA]</scope>
    <source>
        <strain evidence="1 2">CC14M</strain>
    </source>
</reference>
<proteinExistence type="predicted"/>